<feature type="region of interest" description="Disordered" evidence="2">
    <location>
        <begin position="403"/>
        <end position="427"/>
    </location>
</feature>
<dbReference type="Proteomes" id="UP000518892">
    <property type="component" value="Unassembled WGS sequence"/>
</dbReference>
<feature type="coiled-coil region" evidence="1">
    <location>
        <begin position="780"/>
        <end position="807"/>
    </location>
</feature>
<keyword evidence="3" id="KW-0269">Exonuclease</keyword>
<gene>
    <name evidence="3" type="ORF">FHR97_002828</name>
</gene>
<name>A0A7W5EX93_9GAMM</name>
<sequence>MSGLKAIILYNSYYKGLKTRIPCDGHTNLGGDNGAGKTSALRLLPIFFGQEPGKVMDRSGNKKNFVDYYLTNDQSMVIFEYARVSGETCCAVFYRSSEGSQHAHRFVMGSADETIFHPDMDPYYEEQEPAWMLLRHRLKEFGVTISQQLNYTSEYRDIIFNTAHINRRSGTASRHKSLREEARAFSLGGFEDRIQHMHELTSITLDSKRLISRLKRMIIDTQIHVHIQDSRPNSNNPAFWRDIESLQAFERASGDLASGVETYQNLMASHTSLHQYTTALDEHVGRISDRIDLCDAQEKVKGREFDEAEAGYQEAYREHSRSLAGLHAQRDQLDREIDALYEQRDEWEEKGMDDIAMRYHDLPNRRQALNSARQTLSVLKKEGEDLQKSYDSDRAEAITEKERRTQRLRKDKDALSEKRRRLADDQEAGRNTLKGKWEEEEARVIGEIDERIGMLQQRYGELLEAQQQALQPTDKEIADKNASKSAITTAEGQRDEVIRQLQLCQDDVTEKTKAVGAEESHLQHAERRLSYAEAERDALTRNRFAEPGTLLAYLREHFPRWGDSLGKVISPALLQRKDLQPERTSHDETLYGLALYLEHLAKPDEAMEEAQLDSLLTEAKQEVKRAKDEVEKTTGQVLSARKALKEARDRLTLMKNKQDGLRERIQDLKAEHQRLVARLDEDAARRANDFKQQAASLQAQITEEGHQKTAQRETIRRDGQEALLQLRAEQTDAMASQDAAIEHKTKQIEEIEESHKAHLKSLDDALQIALGKRGVDTKARQTAIEKVEALRNEIQVLEDSKEEVLAYEHWLAYDWPTLDDRSTRQAALIRQISISESEFARLKSDHEAYQKALSEARRSLKREIGQLTRTLEEWRILSTRAQRELDGVPHEQPHGEMPDADALGSGEQIAFEVDKLASEVNRQTQALIKIAKRCKNIIQLHPNTQVHDAWLQLYNRLKERTQYTEGMDELDIASMSALSELLHERVPEIENMLKQTVRGIADRMVKYRGSLNNLNNEINRVSRELRAKLNTEHDFVAISDIKVQLVSLISSDEQWKPLSALAQRWGQWLARNESGLPPDELMEDLRQLDEAYRNGRGSSSDISDLTNIEITLKEKGREVPIRTDKDFSDASSAGLSLMALLIVFSGLTRYLCPNEEIAITWPIDELGKIDSGNVGRLFKMMQRRNIHIFCAQPEAPPEILKRFDNRVLMDEDKGAMIVTDEEPGAARINPRFSQAIKDMSQEVAQ</sequence>
<feature type="coiled-coil region" evidence="1">
    <location>
        <begin position="839"/>
        <end position="877"/>
    </location>
</feature>
<dbReference type="AlphaFoldDB" id="A0A7W5EX93"/>
<reference evidence="3 4" key="1">
    <citation type="submission" date="2020-08" db="EMBL/GenBank/DDBJ databases">
        <title>Genomic Encyclopedia of Type Strains, Phase III (KMG-III): the genomes of soil and plant-associated and newly described type strains.</title>
        <authorList>
            <person name="Whitman W."/>
        </authorList>
    </citation>
    <scope>NUCLEOTIDE SEQUENCE [LARGE SCALE GENOMIC DNA]</scope>
    <source>
        <strain evidence="3 4">CECT 7744</strain>
    </source>
</reference>
<feature type="coiled-coil region" evidence="1">
    <location>
        <begin position="609"/>
        <end position="685"/>
    </location>
</feature>
<evidence type="ECO:0000313" key="3">
    <source>
        <dbReference type="EMBL" id="MBB3231965.1"/>
    </source>
</evidence>
<dbReference type="RefSeq" id="WP_183384434.1">
    <property type="nucleotide sequence ID" value="NZ_JACHXR010000008.1"/>
</dbReference>
<evidence type="ECO:0000313" key="4">
    <source>
        <dbReference type="Proteomes" id="UP000518892"/>
    </source>
</evidence>
<accession>A0A7W5EX93</accession>
<dbReference type="GO" id="GO:0004527">
    <property type="term" value="F:exonuclease activity"/>
    <property type="evidence" value="ECO:0007669"/>
    <property type="project" value="UniProtKB-KW"/>
</dbReference>
<keyword evidence="4" id="KW-1185">Reference proteome</keyword>
<keyword evidence="3" id="KW-0540">Nuclease</keyword>
<protein>
    <submittedName>
        <fullName evidence="3">DNA repair exonuclease SbcCD ATPase subunit</fullName>
    </submittedName>
</protein>
<keyword evidence="1" id="KW-0175">Coiled coil</keyword>
<dbReference type="InterPro" id="IPR027417">
    <property type="entry name" value="P-loop_NTPase"/>
</dbReference>
<dbReference type="SUPFAM" id="SSF52540">
    <property type="entry name" value="P-loop containing nucleoside triphosphate hydrolases"/>
    <property type="match status" value="1"/>
</dbReference>
<evidence type="ECO:0000256" key="1">
    <source>
        <dbReference type="SAM" id="Coils"/>
    </source>
</evidence>
<comment type="caution">
    <text evidence="3">The sequence shown here is derived from an EMBL/GenBank/DDBJ whole genome shotgun (WGS) entry which is preliminary data.</text>
</comment>
<feature type="coiled-coil region" evidence="1">
    <location>
        <begin position="1004"/>
        <end position="1031"/>
    </location>
</feature>
<proteinExistence type="predicted"/>
<dbReference type="EMBL" id="JACHXR010000008">
    <property type="protein sequence ID" value="MBB3231965.1"/>
    <property type="molecule type" value="Genomic_DNA"/>
</dbReference>
<keyword evidence="3" id="KW-0378">Hydrolase</keyword>
<dbReference type="Pfam" id="PF12128">
    <property type="entry name" value="DUF3584"/>
    <property type="match status" value="1"/>
</dbReference>
<evidence type="ECO:0000256" key="2">
    <source>
        <dbReference type="SAM" id="MobiDB-lite"/>
    </source>
</evidence>
<organism evidence="3 4">
    <name type="scientific">Halomonas stenophila</name>
    <dbReference type="NCBI Taxonomy" id="795312"/>
    <lineage>
        <taxon>Bacteria</taxon>
        <taxon>Pseudomonadati</taxon>
        <taxon>Pseudomonadota</taxon>
        <taxon>Gammaproteobacteria</taxon>
        <taxon>Oceanospirillales</taxon>
        <taxon>Halomonadaceae</taxon>
        <taxon>Halomonas</taxon>
    </lineage>
</organism>
<dbReference type="InterPro" id="IPR021979">
    <property type="entry name" value="DUF3584"/>
</dbReference>